<dbReference type="Gene3D" id="3.30.420.10">
    <property type="entry name" value="Ribonuclease H-like superfamily/Ribonuclease H"/>
    <property type="match status" value="1"/>
</dbReference>
<dbReference type="InterPro" id="IPR025959">
    <property type="entry name" value="Winged_HTH_dom"/>
</dbReference>
<protein>
    <recommendedName>
        <fullName evidence="5">DDE superfamily endonuclease</fullName>
    </recommendedName>
</protein>
<dbReference type="InterPro" id="IPR047655">
    <property type="entry name" value="Transpos_IS630-like"/>
</dbReference>
<evidence type="ECO:0000313" key="3">
    <source>
        <dbReference type="EMBL" id="GAA2092236.1"/>
    </source>
</evidence>
<organism evidence="3 4">
    <name type="scientific">Kitasatospora saccharophila</name>
    <dbReference type="NCBI Taxonomy" id="407973"/>
    <lineage>
        <taxon>Bacteria</taxon>
        <taxon>Bacillati</taxon>
        <taxon>Actinomycetota</taxon>
        <taxon>Actinomycetes</taxon>
        <taxon>Kitasatosporales</taxon>
        <taxon>Streptomycetaceae</taxon>
        <taxon>Kitasatospora</taxon>
    </lineage>
</organism>
<evidence type="ECO:0000259" key="1">
    <source>
        <dbReference type="Pfam" id="PF13358"/>
    </source>
</evidence>
<dbReference type="Pfam" id="PF13358">
    <property type="entry name" value="DDE_3"/>
    <property type="match status" value="1"/>
</dbReference>
<keyword evidence="4" id="KW-1185">Reference proteome</keyword>
<dbReference type="NCBIfam" id="NF033545">
    <property type="entry name" value="transpos_IS630"/>
    <property type="match status" value="1"/>
</dbReference>
<feature type="domain" description="Tc1-like transposase DDE" evidence="1">
    <location>
        <begin position="49"/>
        <end position="159"/>
    </location>
</feature>
<proteinExistence type="predicted"/>
<name>A0ABN2WH26_9ACTN</name>
<dbReference type="RefSeq" id="WP_380272462.1">
    <property type="nucleotide sequence ID" value="NZ_BAAANS010000009.1"/>
</dbReference>
<dbReference type="Pfam" id="PF13592">
    <property type="entry name" value="HTH_33"/>
    <property type="match status" value="1"/>
</dbReference>
<evidence type="ECO:0000259" key="2">
    <source>
        <dbReference type="Pfam" id="PF13592"/>
    </source>
</evidence>
<dbReference type="Proteomes" id="UP001500897">
    <property type="component" value="Unassembled WGS sequence"/>
</dbReference>
<feature type="domain" description="Winged helix-turn helix" evidence="2">
    <location>
        <begin position="1"/>
        <end position="33"/>
    </location>
</feature>
<accession>A0ABN2WH26</accession>
<dbReference type="InterPro" id="IPR038717">
    <property type="entry name" value="Tc1-like_DDE_dom"/>
</dbReference>
<comment type="caution">
    <text evidence="3">The sequence shown here is derived from an EMBL/GenBank/DDBJ whole genome shotgun (WGS) entry which is preliminary data.</text>
</comment>
<sequence>MGKYLKGWGLSFQHPDKHALKQEPEAVRARREEIRPVIRAKAREEGAELLLADRTGIRSHEVSGRTWAPRGRTPIVRRTGNRFSVNAMSAISSRDKMWFTVYRGSFTAEVFCDFLDRLNRQFDRPVHLAIDRHSVHHSRRARTRLTDHPGRITLHLLPA</sequence>
<evidence type="ECO:0008006" key="5">
    <source>
        <dbReference type="Google" id="ProtNLM"/>
    </source>
</evidence>
<evidence type="ECO:0000313" key="4">
    <source>
        <dbReference type="Proteomes" id="UP001500897"/>
    </source>
</evidence>
<reference evidence="3 4" key="1">
    <citation type="journal article" date="2019" name="Int. J. Syst. Evol. Microbiol.">
        <title>The Global Catalogue of Microorganisms (GCM) 10K type strain sequencing project: providing services to taxonomists for standard genome sequencing and annotation.</title>
        <authorList>
            <consortium name="The Broad Institute Genomics Platform"/>
            <consortium name="The Broad Institute Genome Sequencing Center for Infectious Disease"/>
            <person name="Wu L."/>
            <person name="Ma J."/>
        </authorList>
    </citation>
    <scope>NUCLEOTIDE SEQUENCE [LARGE SCALE GENOMIC DNA]</scope>
    <source>
        <strain evidence="3 4">JCM 14559</strain>
    </source>
</reference>
<dbReference type="InterPro" id="IPR036397">
    <property type="entry name" value="RNaseH_sf"/>
</dbReference>
<gene>
    <name evidence="3" type="ORF">GCM10009759_17750</name>
</gene>
<dbReference type="EMBL" id="BAAANS010000009">
    <property type="protein sequence ID" value="GAA2092236.1"/>
    <property type="molecule type" value="Genomic_DNA"/>
</dbReference>